<dbReference type="InterPro" id="IPR021858">
    <property type="entry name" value="Fun_TF"/>
</dbReference>
<dbReference type="AlphaFoldDB" id="A0AAV9HCQ6"/>
<dbReference type="PANTHER" id="PTHR47657:SF7">
    <property type="entry name" value="STEROL REGULATORY ELEMENT-BINDING PROTEIN ECM22"/>
    <property type="match status" value="1"/>
</dbReference>
<evidence type="ECO:0000313" key="5">
    <source>
        <dbReference type="Proteomes" id="UP001321749"/>
    </source>
</evidence>
<proteinExistence type="predicted"/>
<comment type="caution">
    <text evidence="4">The sequence shown here is derived from an EMBL/GenBank/DDBJ whole genome shotgun (WGS) entry which is preliminary data.</text>
</comment>
<dbReference type="Pfam" id="PF00172">
    <property type="entry name" value="Zn_clus"/>
    <property type="match status" value="1"/>
</dbReference>
<gene>
    <name evidence="4" type="ORF">QBC42DRAFT_301335</name>
</gene>
<evidence type="ECO:0000259" key="3">
    <source>
        <dbReference type="PROSITE" id="PS50048"/>
    </source>
</evidence>
<dbReference type="CDD" id="cd00067">
    <property type="entry name" value="GAL4"/>
    <property type="match status" value="1"/>
</dbReference>
<dbReference type="SMART" id="SM00066">
    <property type="entry name" value="GAL4"/>
    <property type="match status" value="1"/>
</dbReference>
<feature type="compositionally biased region" description="Polar residues" evidence="2">
    <location>
        <begin position="66"/>
        <end position="82"/>
    </location>
</feature>
<dbReference type="PROSITE" id="PS00463">
    <property type="entry name" value="ZN2_CY6_FUNGAL_1"/>
    <property type="match status" value="1"/>
</dbReference>
<dbReference type="PROSITE" id="PS50048">
    <property type="entry name" value="ZN2_CY6_FUNGAL_2"/>
    <property type="match status" value="1"/>
</dbReference>
<evidence type="ECO:0000313" key="4">
    <source>
        <dbReference type="EMBL" id="KAK4457237.1"/>
    </source>
</evidence>
<keyword evidence="1" id="KW-0539">Nucleus</keyword>
<feature type="region of interest" description="Disordered" evidence="2">
    <location>
        <begin position="137"/>
        <end position="173"/>
    </location>
</feature>
<accession>A0AAV9HCQ6</accession>
<dbReference type="InterPro" id="IPR052400">
    <property type="entry name" value="Zn2-C6_fungal_TF"/>
</dbReference>
<dbReference type="Proteomes" id="UP001321749">
    <property type="component" value="Unassembled WGS sequence"/>
</dbReference>
<dbReference type="PANTHER" id="PTHR47657">
    <property type="entry name" value="STEROL REGULATORY ELEMENT-BINDING PROTEIN ECM22"/>
    <property type="match status" value="1"/>
</dbReference>
<name>A0AAV9HCQ6_9PEZI</name>
<feature type="region of interest" description="Disordered" evidence="2">
    <location>
        <begin position="1"/>
        <end position="99"/>
    </location>
</feature>
<dbReference type="GO" id="GO:0008270">
    <property type="term" value="F:zinc ion binding"/>
    <property type="evidence" value="ECO:0007669"/>
    <property type="project" value="InterPro"/>
</dbReference>
<dbReference type="Pfam" id="PF11951">
    <property type="entry name" value="Fungal_trans_2"/>
    <property type="match status" value="1"/>
</dbReference>
<evidence type="ECO:0000256" key="1">
    <source>
        <dbReference type="ARBA" id="ARBA00023242"/>
    </source>
</evidence>
<sequence length="505" mass="55642">MGCPYPNGIRVHPPITGPAAATPDCSGVRSGETVWPPEPVDSPPPPNQAHPFQDMSNLDPIPDHASTASAGQSPDTPSTPASIPSFPPPGRRTHKKSRTGCATCKARKIKCDERHPACLNCISHGVECPFLNPGIVPPQPPRASQSSSSRKSKSKSPIPPHGHSSPSTPFPLPRVETDELPLLELELLHNFTIHTYSTLAADPAVCEFWRVNVVQLGLKCDYIMRAVLALSALHLAYHQPERRDFYTAQGILLHQKASRSAVSCMTPEVKQDKDAAASLFLFSMLTVYFALASPRHSHPDGSLFITETSPSFNFPDWTFLVTGAKSLSNVLGERGHETMLAPFLAYGRTRWDAHRVKMAEAQNGDHFPLTHLREQIISSVSKSPANQDGKLLDTYLHALDELELTLVSRQDPDSSRDVLDTMLWLWEVSHSLVPLLKGGGEGKGGGPKQEAVAIFAHFCILLKQHENTWWLQGWADHLVRRAHEVLDEERRAWIEWPVRVVGLGC</sequence>
<feature type="domain" description="Zn(2)-C6 fungal-type" evidence="3">
    <location>
        <begin position="100"/>
        <end position="130"/>
    </location>
</feature>
<dbReference type="EMBL" id="MU865127">
    <property type="protein sequence ID" value="KAK4457237.1"/>
    <property type="molecule type" value="Genomic_DNA"/>
</dbReference>
<keyword evidence="5" id="KW-1185">Reference proteome</keyword>
<dbReference type="Gene3D" id="4.10.240.10">
    <property type="entry name" value="Zn(2)-C6 fungal-type DNA-binding domain"/>
    <property type="match status" value="1"/>
</dbReference>
<dbReference type="InterPro" id="IPR036864">
    <property type="entry name" value="Zn2-C6_fun-type_DNA-bd_sf"/>
</dbReference>
<organism evidence="4 5">
    <name type="scientific">Cladorrhinum samala</name>
    <dbReference type="NCBI Taxonomy" id="585594"/>
    <lineage>
        <taxon>Eukaryota</taxon>
        <taxon>Fungi</taxon>
        <taxon>Dikarya</taxon>
        <taxon>Ascomycota</taxon>
        <taxon>Pezizomycotina</taxon>
        <taxon>Sordariomycetes</taxon>
        <taxon>Sordariomycetidae</taxon>
        <taxon>Sordariales</taxon>
        <taxon>Podosporaceae</taxon>
        <taxon>Cladorrhinum</taxon>
    </lineage>
</organism>
<feature type="compositionally biased region" description="Pro residues" evidence="2">
    <location>
        <begin position="36"/>
        <end position="48"/>
    </location>
</feature>
<dbReference type="GO" id="GO:0000981">
    <property type="term" value="F:DNA-binding transcription factor activity, RNA polymerase II-specific"/>
    <property type="evidence" value="ECO:0007669"/>
    <property type="project" value="InterPro"/>
</dbReference>
<dbReference type="SUPFAM" id="SSF57701">
    <property type="entry name" value="Zn2/Cys6 DNA-binding domain"/>
    <property type="match status" value="1"/>
</dbReference>
<evidence type="ECO:0000256" key="2">
    <source>
        <dbReference type="SAM" id="MobiDB-lite"/>
    </source>
</evidence>
<dbReference type="InterPro" id="IPR001138">
    <property type="entry name" value="Zn2Cys6_DnaBD"/>
</dbReference>
<protein>
    <submittedName>
        <fullName evidence="4">Transcription factor</fullName>
    </submittedName>
</protein>
<reference evidence="4" key="1">
    <citation type="journal article" date="2023" name="Mol. Phylogenet. Evol.">
        <title>Genome-scale phylogeny and comparative genomics of the fungal order Sordariales.</title>
        <authorList>
            <person name="Hensen N."/>
            <person name="Bonometti L."/>
            <person name="Westerberg I."/>
            <person name="Brannstrom I.O."/>
            <person name="Guillou S."/>
            <person name="Cros-Aarteil S."/>
            <person name="Calhoun S."/>
            <person name="Haridas S."/>
            <person name="Kuo A."/>
            <person name="Mondo S."/>
            <person name="Pangilinan J."/>
            <person name="Riley R."/>
            <person name="LaButti K."/>
            <person name="Andreopoulos B."/>
            <person name="Lipzen A."/>
            <person name="Chen C."/>
            <person name="Yan M."/>
            <person name="Daum C."/>
            <person name="Ng V."/>
            <person name="Clum A."/>
            <person name="Steindorff A."/>
            <person name="Ohm R.A."/>
            <person name="Martin F."/>
            <person name="Silar P."/>
            <person name="Natvig D.O."/>
            <person name="Lalanne C."/>
            <person name="Gautier V."/>
            <person name="Ament-Velasquez S.L."/>
            <person name="Kruys A."/>
            <person name="Hutchinson M.I."/>
            <person name="Powell A.J."/>
            <person name="Barry K."/>
            <person name="Miller A.N."/>
            <person name="Grigoriev I.V."/>
            <person name="Debuchy R."/>
            <person name="Gladieux P."/>
            <person name="Hiltunen Thoren M."/>
            <person name="Johannesson H."/>
        </authorList>
    </citation>
    <scope>NUCLEOTIDE SEQUENCE</scope>
    <source>
        <strain evidence="4">PSN324</strain>
    </source>
</reference>
<reference evidence="4" key="2">
    <citation type="submission" date="2023-06" db="EMBL/GenBank/DDBJ databases">
        <authorList>
            <consortium name="Lawrence Berkeley National Laboratory"/>
            <person name="Mondo S.J."/>
            <person name="Hensen N."/>
            <person name="Bonometti L."/>
            <person name="Westerberg I."/>
            <person name="Brannstrom I.O."/>
            <person name="Guillou S."/>
            <person name="Cros-Aarteil S."/>
            <person name="Calhoun S."/>
            <person name="Haridas S."/>
            <person name="Kuo A."/>
            <person name="Pangilinan J."/>
            <person name="Riley R."/>
            <person name="Labutti K."/>
            <person name="Andreopoulos B."/>
            <person name="Lipzen A."/>
            <person name="Chen C."/>
            <person name="Yanf M."/>
            <person name="Daum C."/>
            <person name="Ng V."/>
            <person name="Clum A."/>
            <person name="Steindorff A."/>
            <person name="Ohm R."/>
            <person name="Martin F."/>
            <person name="Silar P."/>
            <person name="Natvig D."/>
            <person name="Lalanne C."/>
            <person name="Gautier V."/>
            <person name="Ament-Velasquez S.L."/>
            <person name="Kruys A."/>
            <person name="Hutchinson M.I."/>
            <person name="Powell A.J."/>
            <person name="Barry K."/>
            <person name="Miller A.N."/>
            <person name="Grigoriev I.V."/>
            <person name="Debuchy R."/>
            <person name="Gladieux P."/>
            <person name="Thoren M.H."/>
            <person name="Johannesson H."/>
        </authorList>
    </citation>
    <scope>NUCLEOTIDE SEQUENCE</scope>
    <source>
        <strain evidence="4">PSN324</strain>
    </source>
</reference>